<gene>
    <name evidence="2" type="ORF">SAMN02745193_01749</name>
</gene>
<reference evidence="3" key="1">
    <citation type="submission" date="2016-12" db="EMBL/GenBank/DDBJ databases">
        <authorList>
            <person name="Varghese N."/>
            <person name="Submissions S."/>
        </authorList>
    </citation>
    <scope>NUCLEOTIDE SEQUENCE [LARGE SCALE GENOMIC DNA]</scope>
    <source>
        <strain evidence="3">DSM 11032</strain>
    </source>
</reference>
<dbReference type="Proteomes" id="UP000184391">
    <property type="component" value="Unassembled WGS sequence"/>
</dbReference>
<protein>
    <submittedName>
        <fullName evidence="2">Uncharacterized protein</fullName>
    </submittedName>
</protein>
<dbReference type="OrthoDB" id="196672at2"/>
<evidence type="ECO:0000256" key="1">
    <source>
        <dbReference type="SAM" id="Phobius"/>
    </source>
</evidence>
<sequence length="181" mass="20513">MKALDTELWKRIAGHAIGPENAPLTFAARLARENRWSQPHADRVIGEYKRFCYLAMTAGHEVTPSDAVDQAWHLHLTCSRDYWQVFCPEVLRADLHHGPTNGGAIARDRYYRQYAATLAAYEASFGEPPPGDIWPEARRRFAVDPQGVRINFFDVIILRRRVALALGLLAFVAGWLVGRIM</sequence>
<keyword evidence="1" id="KW-0812">Transmembrane</keyword>
<feature type="transmembrane region" description="Helical" evidence="1">
    <location>
        <begin position="162"/>
        <end position="180"/>
    </location>
</feature>
<evidence type="ECO:0000313" key="3">
    <source>
        <dbReference type="Proteomes" id="UP000184391"/>
    </source>
</evidence>
<keyword evidence="1" id="KW-1133">Transmembrane helix</keyword>
<evidence type="ECO:0000313" key="2">
    <source>
        <dbReference type="EMBL" id="SHN58090.1"/>
    </source>
</evidence>
<proteinExistence type="predicted"/>
<organism evidence="2 3">
    <name type="scientific">Erythrobacter sanguineus</name>
    <dbReference type="NCBI Taxonomy" id="198312"/>
    <lineage>
        <taxon>Bacteria</taxon>
        <taxon>Pseudomonadati</taxon>
        <taxon>Pseudomonadota</taxon>
        <taxon>Alphaproteobacteria</taxon>
        <taxon>Sphingomonadales</taxon>
        <taxon>Erythrobacteraceae</taxon>
        <taxon>Erythrobacter/Porphyrobacter group</taxon>
        <taxon>Erythrobacter</taxon>
    </lineage>
</organism>
<dbReference type="STRING" id="198312.SAMN02745193_01749"/>
<keyword evidence="3" id="KW-1185">Reference proteome</keyword>
<dbReference type="AlphaFoldDB" id="A0A1M7SI26"/>
<keyword evidence="1" id="KW-0472">Membrane</keyword>
<name>A0A1M7SI26_9SPHN</name>
<dbReference type="EMBL" id="FRDF01000009">
    <property type="protein sequence ID" value="SHN58090.1"/>
    <property type="molecule type" value="Genomic_DNA"/>
</dbReference>
<accession>A0A1M7SI26</accession>
<dbReference type="RefSeq" id="WP_072674278.1">
    <property type="nucleotide sequence ID" value="NZ_FRDF01000009.1"/>
</dbReference>